<organism evidence="10">
    <name type="scientific">Capitella teleta</name>
    <name type="common">Polychaete worm</name>
    <dbReference type="NCBI Taxonomy" id="283909"/>
    <lineage>
        <taxon>Eukaryota</taxon>
        <taxon>Metazoa</taxon>
        <taxon>Spiralia</taxon>
        <taxon>Lophotrochozoa</taxon>
        <taxon>Annelida</taxon>
        <taxon>Polychaeta</taxon>
        <taxon>Sedentaria</taxon>
        <taxon>Scolecida</taxon>
        <taxon>Capitellidae</taxon>
        <taxon>Capitella</taxon>
    </lineage>
</organism>
<keyword evidence="5" id="KW-1133">Transmembrane helix</keyword>
<keyword evidence="4" id="KW-0812">Transmembrane</keyword>
<reference evidence="11" key="3">
    <citation type="submission" date="2015-06" db="UniProtKB">
        <authorList>
            <consortium name="EnsemblMetazoa"/>
        </authorList>
    </citation>
    <scope>IDENTIFICATION</scope>
</reference>
<dbReference type="EMBL" id="AMQN01011915">
    <property type="status" value="NOT_ANNOTATED_CDS"/>
    <property type="molecule type" value="Genomic_DNA"/>
</dbReference>
<dbReference type="InterPro" id="IPR018011">
    <property type="entry name" value="Carb_sulfotrans_8-10"/>
</dbReference>
<evidence type="ECO:0000256" key="7">
    <source>
        <dbReference type="ARBA" id="ARBA00023136"/>
    </source>
</evidence>
<evidence type="ECO:0000256" key="2">
    <source>
        <dbReference type="ARBA" id="ARBA00006339"/>
    </source>
</evidence>
<keyword evidence="9" id="KW-0119">Carbohydrate metabolism</keyword>
<keyword evidence="7" id="KW-0472">Membrane</keyword>
<comment type="subcellular location">
    <subcellularLocation>
        <location evidence="1 9">Golgi apparatus membrane</location>
        <topology evidence="1 9">Single-pass type II membrane protein</topology>
    </subcellularLocation>
</comment>
<evidence type="ECO:0000256" key="6">
    <source>
        <dbReference type="ARBA" id="ARBA00023034"/>
    </source>
</evidence>
<dbReference type="EMBL" id="KB309179">
    <property type="protein sequence ID" value="ELT95278.1"/>
    <property type="molecule type" value="Genomic_DNA"/>
</dbReference>
<name>R7TN42_CAPTE</name>
<dbReference type="GO" id="GO:0000139">
    <property type="term" value="C:Golgi membrane"/>
    <property type="evidence" value="ECO:0007669"/>
    <property type="project" value="UniProtKB-SubCell"/>
</dbReference>
<dbReference type="PANTHER" id="PTHR12137">
    <property type="entry name" value="CARBOHYDRATE SULFOTRANSFERASE"/>
    <property type="match status" value="1"/>
</dbReference>
<keyword evidence="3 9" id="KW-0808">Transferase</keyword>
<evidence type="ECO:0000313" key="11">
    <source>
        <dbReference type="EnsemblMetazoa" id="CapteP213990"/>
    </source>
</evidence>
<proteinExistence type="inferred from homology"/>
<evidence type="ECO:0000256" key="9">
    <source>
        <dbReference type="RuleBase" id="RU364020"/>
    </source>
</evidence>
<reference evidence="12" key="1">
    <citation type="submission" date="2012-12" db="EMBL/GenBank/DDBJ databases">
        <authorList>
            <person name="Hellsten U."/>
            <person name="Grimwood J."/>
            <person name="Chapman J.A."/>
            <person name="Shapiro H."/>
            <person name="Aerts A."/>
            <person name="Otillar R.P."/>
            <person name="Terry A.Y."/>
            <person name="Boore J.L."/>
            <person name="Simakov O."/>
            <person name="Marletaz F."/>
            <person name="Cho S.-J."/>
            <person name="Edsinger-Gonzales E."/>
            <person name="Havlak P."/>
            <person name="Kuo D.-H."/>
            <person name="Larsson T."/>
            <person name="Lv J."/>
            <person name="Arendt D."/>
            <person name="Savage R."/>
            <person name="Osoegawa K."/>
            <person name="de Jong P."/>
            <person name="Lindberg D.R."/>
            <person name="Seaver E.C."/>
            <person name="Weisblat D.A."/>
            <person name="Putnam N.H."/>
            <person name="Grigoriev I.V."/>
            <person name="Rokhsar D.S."/>
        </authorList>
    </citation>
    <scope>NUCLEOTIDE SEQUENCE</scope>
    <source>
        <strain evidence="12">I ESC-2004</strain>
    </source>
</reference>
<dbReference type="EC" id="2.8.2.-" evidence="9"/>
<evidence type="ECO:0000256" key="5">
    <source>
        <dbReference type="ARBA" id="ARBA00022989"/>
    </source>
</evidence>
<protein>
    <recommendedName>
        <fullName evidence="9">Carbohydrate sulfotransferase</fullName>
        <ecNumber evidence="9">2.8.2.-</ecNumber>
    </recommendedName>
</protein>
<evidence type="ECO:0000256" key="4">
    <source>
        <dbReference type="ARBA" id="ARBA00022692"/>
    </source>
</evidence>
<dbReference type="Pfam" id="PF03567">
    <property type="entry name" value="Sulfotransfer_2"/>
    <property type="match status" value="1"/>
</dbReference>
<dbReference type="AlphaFoldDB" id="R7TN42"/>
<dbReference type="Proteomes" id="UP000014760">
    <property type="component" value="Unassembled WGS sequence"/>
</dbReference>
<keyword evidence="12" id="KW-1185">Reference proteome</keyword>
<keyword evidence="9" id="KW-0735">Signal-anchor</keyword>
<comment type="similarity">
    <text evidence="2 9">Belongs to the sulfotransferase 2 family.</text>
</comment>
<evidence type="ECO:0000313" key="10">
    <source>
        <dbReference type="EMBL" id="ELT95278.1"/>
    </source>
</evidence>
<evidence type="ECO:0000256" key="8">
    <source>
        <dbReference type="ARBA" id="ARBA00023180"/>
    </source>
</evidence>
<gene>
    <name evidence="10" type="ORF">CAPTEDRAFT_213990</name>
</gene>
<dbReference type="OrthoDB" id="6380564at2759"/>
<dbReference type="HOGENOM" id="CLU_544288_0_0_1"/>
<keyword evidence="6 9" id="KW-0333">Golgi apparatus</keyword>
<dbReference type="GO" id="GO:0008146">
    <property type="term" value="F:sulfotransferase activity"/>
    <property type="evidence" value="ECO:0007669"/>
    <property type="project" value="InterPro"/>
</dbReference>
<evidence type="ECO:0000256" key="3">
    <source>
        <dbReference type="ARBA" id="ARBA00022679"/>
    </source>
</evidence>
<dbReference type="EnsemblMetazoa" id="CapteT213990">
    <property type="protein sequence ID" value="CapteP213990"/>
    <property type="gene ID" value="CapteG213990"/>
</dbReference>
<dbReference type="GO" id="GO:0016051">
    <property type="term" value="P:carbohydrate biosynthetic process"/>
    <property type="evidence" value="ECO:0007669"/>
    <property type="project" value="InterPro"/>
</dbReference>
<sequence>MSDHAPIFLTLDVPSSSKTCDRVSVSKGVSWNRATDTDILAYKETLRIILALEIAASRCIPHRRKKGLAGWSTLVNPLKEDAIFWNKIWMDCGRANSGWVYNIRRKTRAKYRQAVRFVLNNQDKLSAERMAQALDRNASRDLWQEEMKQLCFDVDREASLICGMGKCSSKHHFTALDVRKAVKKLKGGKSDARPSISSDNFIKACDELCVHLSLFLSALLTSSLAPPAMLESVLVPIPKSRKKYHNMERPRQNNEQSHVELLKVLCGPRNYSKEMVVTNFTSFFADNKHRILLCALPKTETTSWKYFLVRFASGDDHMQCNVSMHNDRNIKKHGILPVKHGRLRHQYFSYYKILQVRHPFTRLISAYKDKVHSSAGEPGKTTEHYMNELPEDVLSKLKMMFKSDMELFGMKLTVIEDSALDMKFTMKMAKNAVVDYVGFRLWDFQEKEISLICIFVPRLLELEVRCPDTLTNEINTLIRQKCEKQTYMVSISLIFYSVITV</sequence>
<reference evidence="10 12" key="2">
    <citation type="journal article" date="2013" name="Nature">
        <title>Insights into bilaterian evolution from three spiralian genomes.</title>
        <authorList>
            <person name="Simakov O."/>
            <person name="Marletaz F."/>
            <person name="Cho S.J."/>
            <person name="Edsinger-Gonzales E."/>
            <person name="Havlak P."/>
            <person name="Hellsten U."/>
            <person name="Kuo D.H."/>
            <person name="Larsson T."/>
            <person name="Lv J."/>
            <person name="Arendt D."/>
            <person name="Savage R."/>
            <person name="Osoegawa K."/>
            <person name="de Jong P."/>
            <person name="Grimwood J."/>
            <person name="Chapman J.A."/>
            <person name="Shapiro H."/>
            <person name="Aerts A."/>
            <person name="Otillar R.P."/>
            <person name="Terry A.Y."/>
            <person name="Boore J.L."/>
            <person name="Grigoriev I.V."/>
            <person name="Lindberg D.R."/>
            <person name="Seaver E.C."/>
            <person name="Weisblat D.A."/>
            <person name="Putnam N.H."/>
            <person name="Rokhsar D.S."/>
        </authorList>
    </citation>
    <scope>NUCLEOTIDE SEQUENCE</scope>
    <source>
        <strain evidence="10 12">I ESC-2004</strain>
    </source>
</reference>
<evidence type="ECO:0000256" key="1">
    <source>
        <dbReference type="ARBA" id="ARBA00004323"/>
    </source>
</evidence>
<dbReference type="PANTHER" id="PTHR12137:SF54">
    <property type="entry name" value="CARBOHYDRATE SULFOTRANSFERASE"/>
    <property type="match status" value="1"/>
</dbReference>
<accession>R7TN42</accession>
<dbReference type="InterPro" id="IPR005331">
    <property type="entry name" value="Sulfotransferase"/>
</dbReference>
<evidence type="ECO:0000313" key="12">
    <source>
        <dbReference type="Proteomes" id="UP000014760"/>
    </source>
</evidence>
<keyword evidence="8 9" id="KW-0325">Glycoprotein</keyword>